<dbReference type="EMBL" id="LXQA010263237">
    <property type="protein sequence ID" value="MCI39069.1"/>
    <property type="molecule type" value="Genomic_DNA"/>
</dbReference>
<accession>A0A392RRW4</accession>
<dbReference type="AlphaFoldDB" id="A0A392RRW4"/>
<keyword evidence="2" id="KW-1185">Reference proteome</keyword>
<proteinExistence type="predicted"/>
<organism evidence="1 2">
    <name type="scientific">Trifolium medium</name>
    <dbReference type="NCBI Taxonomy" id="97028"/>
    <lineage>
        <taxon>Eukaryota</taxon>
        <taxon>Viridiplantae</taxon>
        <taxon>Streptophyta</taxon>
        <taxon>Embryophyta</taxon>
        <taxon>Tracheophyta</taxon>
        <taxon>Spermatophyta</taxon>
        <taxon>Magnoliopsida</taxon>
        <taxon>eudicotyledons</taxon>
        <taxon>Gunneridae</taxon>
        <taxon>Pentapetalae</taxon>
        <taxon>rosids</taxon>
        <taxon>fabids</taxon>
        <taxon>Fabales</taxon>
        <taxon>Fabaceae</taxon>
        <taxon>Papilionoideae</taxon>
        <taxon>50 kb inversion clade</taxon>
        <taxon>NPAAA clade</taxon>
        <taxon>Hologalegina</taxon>
        <taxon>IRL clade</taxon>
        <taxon>Trifolieae</taxon>
        <taxon>Trifolium</taxon>
    </lineage>
</organism>
<evidence type="ECO:0000313" key="2">
    <source>
        <dbReference type="Proteomes" id="UP000265520"/>
    </source>
</evidence>
<dbReference type="Proteomes" id="UP000265520">
    <property type="component" value="Unassembled WGS sequence"/>
</dbReference>
<reference evidence="1 2" key="1">
    <citation type="journal article" date="2018" name="Front. Plant Sci.">
        <title>Red Clover (Trifolium pratense) and Zigzag Clover (T. medium) - A Picture of Genomic Similarities and Differences.</title>
        <authorList>
            <person name="Dluhosova J."/>
            <person name="Istvanek J."/>
            <person name="Nedelnik J."/>
            <person name="Repkova J."/>
        </authorList>
    </citation>
    <scope>NUCLEOTIDE SEQUENCE [LARGE SCALE GENOMIC DNA]</scope>
    <source>
        <strain evidence="2">cv. 10/8</strain>
        <tissue evidence="1">Leaf</tissue>
    </source>
</reference>
<comment type="caution">
    <text evidence="1">The sequence shown here is derived from an EMBL/GenBank/DDBJ whole genome shotgun (WGS) entry which is preliminary data.</text>
</comment>
<name>A0A392RRW4_9FABA</name>
<protein>
    <submittedName>
        <fullName evidence="1">Uncharacterized protein</fullName>
    </submittedName>
</protein>
<sequence length="42" mass="4796">MVRNDHELISSEALAHCCGLRKYHTNSPLALSWPNFKSIILE</sequence>
<evidence type="ECO:0000313" key="1">
    <source>
        <dbReference type="EMBL" id="MCI39069.1"/>
    </source>
</evidence>
<feature type="non-terminal residue" evidence="1">
    <location>
        <position position="42"/>
    </location>
</feature>